<dbReference type="SMART" id="SM00847">
    <property type="entry name" value="HA2"/>
    <property type="match status" value="1"/>
</dbReference>
<proteinExistence type="predicted"/>
<sequence length="869" mass="93157">MTVFDVDSMGRSLPAAELLPRLAAAGDDAAALRAVVEAPPGTGKTTLVPPFLANWISQHAARRPNESTNEPHLGGTVERPRRIVVTQPRRIAARSAAHRLSALSGERVGGLVGFTVRGEHKVSAETLIEFVTTGVLLQRLIRDPELADTAGVILDEVHERHLDSDLAFGMLRQLAELRDDLSLVVMSATLDAHRWAELLGDDARPAAVASASSASFDLSETWAAPQAAALDARGVTPAFLHHVATTITEHRATTDGDVLVFLPGAREIERVAGETRRLIRDEAEVLTLMGRTPPREQDRVLRGSTTGRQRIILATNVAESALTVPGVRLVVDAGLDRQQRVDAMRGMSGLVTVGASKAAMVQRAGRAAREAPGEVVRCMSPSDYAARPAVTPPEIETSDLTSAVLDLACWGAPGGEGLRLPTRLPERAHASARKTLTALGAIDDGERATPLGQRLATVPADPRLARALFDGADLVGTRAAAETVAALESDQRAPGADVWALIRQLRRSGDDRWKHEVRRLEHEVGTPSTSPPATEQDAALVTALAFPDGIARVRGSGSSDYLMASGTGASLPRDSGLSGQPWLAVAEAGLVQGTPLIRTAAVLDADTAQLAGAEMLREEEVATFDPFHGDGKVSARRVRSLGAIELSAAPCRPSAEAGRRAVASALADVGLRDVLRPAESFEVLRARLGLVRAVFGDPWPDVRWGELTRTAETWLGPELEAIAQGASPRRVDTTSALRRLLPWPEASRFDEIAPERIRVPSGSAVRLEWPAAEDHENQVTPPVLAVKLQECFGWSTGPTVCDGRVPVTLHLLSPARRPLAVTQDLANFWENVYPQVRAENRGRYVKHPWPEDPWNATATARTKSRTSHP</sequence>
<organism evidence="9 10">
    <name type="scientific">Rothia koreensis</name>
    <dbReference type="NCBI Taxonomy" id="592378"/>
    <lineage>
        <taxon>Bacteria</taxon>
        <taxon>Bacillati</taxon>
        <taxon>Actinomycetota</taxon>
        <taxon>Actinomycetes</taxon>
        <taxon>Micrococcales</taxon>
        <taxon>Micrococcaceae</taxon>
        <taxon>Rothia</taxon>
    </lineage>
</organism>
<gene>
    <name evidence="9" type="primary">hrpB</name>
    <name evidence="9" type="ORF">GMA10_08555</name>
</gene>
<evidence type="ECO:0000313" key="10">
    <source>
        <dbReference type="Proteomes" id="UP000462152"/>
    </source>
</evidence>
<dbReference type="InterPro" id="IPR049614">
    <property type="entry name" value="HrpB_DEXH"/>
</dbReference>
<dbReference type="Proteomes" id="UP000462152">
    <property type="component" value="Unassembled WGS sequence"/>
</dbReference>
<dbReference type="GO" id="GO:0016787">
    <property type="term" value="F:hydrolase activity"/>
    <property type="evidence" value="ECO:0007669"/>
    <property type="project" value="UniProtKB-KW"/>
</dbReference>
<evidence type="ECO:0000256" key="1">
    <source>
        <dbReference type="ARBA" id="ARBA00012552"/>
    </source>
</evidence>
<dbReference type="InterPro" id="IPR010225">
    <property type="entry name" value="HrpB"/>
</dbReference>
<dbReference type="PROSITE" id="PS51194">
    <property type="entry name" value="HELICASE_CTER"/>
    <property type="match status" value="1"/>
</dbReference>
<dbReference type="InterPro" id="IPR027417">
    <property type="entry name" value="P-loop_NTPase"/>
</dbReference>
<dbReference type="Gene3D" id="1.20.120.1080">
    <property type="match status" value="1"/>
</dbReference>
<dbReference type="EC" id="3.6.4.13" evidence="1"/>
<evidence type="ECO:0000256" key="4">
    <source>
        <dbReference type="ARBA" id="ARBA00022806"/>
    </source>
</evidence>
<dbReference type="Pfam" id="PF04408">
    <property type="entry name" value="WHD_HA2"/>
    <property type="match status" value="1"/>
</dbReference>
<dbReference type="SUPFAM" id="SSF52540">
    <property type="entry name" value="P-loop containing nucleoside triphosphate hydrolases"/>
    <property type="match status" value="1"/>
</dbReference>
<dbReference type="CDD" id="cd18791">
    <property type="entry name" value="SF2_C_RHA"/>
    <property type="match status" value="1"/>
</dbReference>
<evidence type="ECO:0000256" key="3">
    <source>
        <dbReference type="ARBA" id="ARBA00022801"/>
    </source>
</evidence>
<dbReference type="InterPro" id="IPR007502">
    <property type="entry name" value="Helicase-assoc_dom"/>
</dbReference>
<dbReference type="Pfam" id="PF00270">
    <property type="entry name" value="DEAD"/>
    <property type="match status" value="1"/>
</dbReference>
<comment type="caution">
    <text evidence="9">The sequence shown here is derived from an EMBL/GenBank/DDBJ whole genome shotgun (WGS) entry which is preliminary data.</text>
</comment>
<evidence type="ECO:0000313" key="9">
    <source>
        <dbReference type="EMBL" id="MUN55256.1"/>
    </source>
</evidence>
<keyword evidence="2" id="KW-0547">Nucleotide-binding</keyword>
<dbReference type="RefSeq" id="WP_129316045.1">
    <property type="nucleotide sequence ID" value="NZ_NOIQ01000016.1"/>
</dbReference>
<dbReference type="PROSITE" id="PS51192">
    <property type="entry name" value="HELICASE_ATP_BIND_1"/>
    <property type="match status" value="1"/>
</dbReference>
<keyword evidence="10" id="KW-1185">Reference proteome</keyword>
<dbReference type="SMART" id="SM00487">
    <property type="entry name" value="DEXDc"/>
    <property type="match status" value="1"/>
</dbReference>
<reference evidence="9 10" key="1">
    <citation type="submission" date="2019-12" db="EMBL/GenBank/DDBJ databases">
        <authorList>
            <person name="Li J."/>
            <person name="Shi Y."/>
            <person name="Xu G."/>
            <person name="Xiao D."/>
            <person name="Ran X."/>
        </authorList>
    </citation>
    <scope>NUCLEOTIDE SEQUENCE [LARGE SCALE GENOMIC DNA]</scope>
    <source>
        <strain evidence="9 10">JCM 15915</strain>
    </source>
</reference>
<accession>A0A7K1LJ84</accession>
<evidence type="ECO:0000256" key="5">
    <source>
        <dbReference type="ARBA" id="ARBA00022840"/>
    </source>
</evidence>
<dbReference type="InterPro" id="IPR001650">
    <property type="entry name" value="Helicase_C-like"/>
</dbReference>
<name>A0A7K1LJ84_9MICC</name>
<feature type="domain" description="Helicase C-terminal" evidence="8">
    <location>
        <begin position="246"/>
        <end position="411"/>
    </location>
</feature>
<dbReference type="InterPro" id="IPR011545">
    <property type="entry name" value="DEAD/DEAH_box_helicase_dom"/>
</dbReference>
<evidence type="ECO:0000259" key="7">
    <source>
        <dbReference type="PROSITE" id="PS51192"/>
    </source>
</evidence>
<dbReference type="AlphaFoldDB" id="A0A7K1LJ84"/>
<dbReference type="PANTHER" id="PTHR43519:SF1">
    <property type="entry name" value="ATP-DEPENDENT RNA HELICASE HRPB"/>
    <property type="match status" value="1"/>
</dbReference>
<dbReference type="EMBL" id="WOGT01000004">
    <property type="protein sequence ID" value="MUN55256.1"/>
    <property type="molecule type" value="Genomic_DNA"/>
</dbReference>
<dbReference type="InterPro" id="IPR002464">
    <property type="entry name" value="DNA/RNA_helicase_DEAH_CS"/>
</dbReference>
<evidence type="ECO:0000259" key="8">
    <source>
        <dbReference type="PROSITE" id="PS51194"/>
    </source>
</evidence>
<dbReference type="Gene3D" id="3.40.50.300">
    <property type="entry name" value="P-loop containing nucleotide triphosphate hydrolases"/>
    <property type="match status" value="2"/>
</dbReference>
<dbReference type="Pfam" id="PF08482">
    <property type="entry name" value="HrpB_C"/>
    <property type="match status" value="1"/>
</dbReference>
<dbReference type="InterPro" id="IPR048333">
    <property type="entry name" value="HA2_WH"/>
</dbReference>
<dbReference type="PIRSF" id="PIRSF005496">
    <property type="entry name" value="ATP_hel_hrpB"/>
    <property type="match status" value="1"/>
</dbReference>
<dbReference type="GO" id="GO:0005524">
    <property type="term" value="F:ATP binding"/>
    <property type="evidence" value="ECO:0007669"/>
    <property type="project" value="UniProtKB-KW"/>
</dbReference>
<evidence type="ECO:0000256" key="6">
    <source>
        <dbReference type="SAM" id="MobiDB-lite"/>
    </source>
</evidence>
<dbReference type="InterPro" id="IPR013689">
    <property type="entry name" value="RNA_helicase_ATP-dep_HrpB_C"/>
</dbReference>
<feature type="region of interest" description="Disordered" evidence="6">
    <location>
        <begin position="850"/>
        <end position="869"/>
    </location>
</feature>
<dbReference type="PANTHER" id="PTHR43519">
    <property type="entry name" value="ATP-DEPENDENT RNA HELICASE HRPB"/>
    <property type="match status" value="1"/>
</dbReference>
<feature type="domain" description="Helicase ATP-binding" evidence="7">
    <location>
        <begin position="25"/>
        <end position="208"/>
    </location>
</feature>
<dbReference type="GO" id="GO:0003676">
    <property type="term" value="F:nucleic acid binding"/>
    <property type="evidence" value="ECO:0007669"/>
    <property type="project" value="InterPro"/>
</dbReference>
<dbReference type="PROSITE" id="PS00690">
    <property type="entry name" value="DEAH_ATP_HELICASE"/>
    <property type="match status" value="1"/>
</dbReference>
<dbReference type="CDD" id="cd17990">
    <property type="entry name" value="DEXHc_HrpB"/>
    <property type="match status" value="1"/>
</dbReference>
<keyword evidence="5" id="KW-0067">ATP-binding</keyword>
<dbReference type="GO" id="GO:0003724">
    <property type="term" value="F:RNA helicase activity"/>
    <property type="evidence" value="ECO:0007669"/>
    <property type="project" value="UniProtKB-EC"/>
</dbReference>
<dbReference type="NCBIfam" id="TIGR01970">
    <property type="entry name" value="DEAH_box_HrpB"/>
    <property type="match status" value="1"/>
</dbReference>
<evidence type="ECO:0000256" key="2">
    <source>
        <dbReference type="ARBA" id="ARBA00022741"/>
    </source>
</evidence>
<protein>
    <recommendedName>
        <fullName evidence="1">RNA helicase</fullName>
        <ecNumber evidence="1">3.6.4.13</ecNumber>
    </recommendedName>
</protein>
<dbReference type="Pfam" id="PF00271">
    <property type="entry name" value="Helicase_C"/>
    <property type="match status" value="1"/>
</dbReference>
<keyword evidence="4 9" id="KW-0347">Helicase</keyword>
<dbReference type="InterPro" id="IPR014001">
    <property type="entry name" value="Helicase_ATP-bd"/>
</dbReference>
<dbReference type="SMART" id="SM00490">
    <property type="entry name" value="HELICc"/>
    <property type="match status" value="1"/>
</dbReference>
<keyword evidence="3" id="KW-0378">Hydrolase</keyword>
<dbReference type="OrthoDB" id="9805617at2"/>